<accession>A0A6J7BFM8</accession>
<evidence type="ECO:0000313" key="2">
    <source>
        <dbReference type="EMBL" id="CAB4682374.1"/>
    </source>
</evidence>
<dbReference type="AlphaFoldDB" id="A0A6J7BFM8"/>
<feature type="domain" description="SnoaL-like" evidence="1">
    <location>
        <begin position="12"/>
        <end position="112"/>
    </location>
</feature>
<dbReference type="SUPFAM" id="SSF54427">
    <property type="entry name" value="NTF2-like"/>
    <property type="match status" value="1"/>
</dbReference>
<dbReference type="InterPro" id="IPR032710">
    <property type="entry name" value="NTF2-like_dom_sf"/>
</dbReference>
<dbReference type="EMBL" id="CAFBRC010000078">
    <property type="protein sequence ID" value="CAB5076875.1"/>
    <property type="molecule type" value="Genomic_DNA"/>
</dbReference>
<name>A0A6J7BFM8_9ZZZZ</name>
<gene>
    <name evidence="2" type="ORF">UFOPK2342_01260</name>
    <name evidence="3" type="ORF">UFOPK2423_00570</name>
    <name evidence="4" type="ORF">UFOPK3266_01104</name>
    <name evidence="5" type="ORF">UFOPK4367_01106</name>
</gene>
<evidence type="ECO:0000313" key="5">
    <source>
        <dbReference type="EMBL" id="CAB5076875.1"/>
    </source>
</evidence>
<evidence type="ECO:0000259" key="1">
    <source>
        <dbReference type="Pfam" id="PF12680"/>
    </source>
</evidence>
<evidence type="ECO:0000313" key="4">
    <source>
        <dbReference type="EMBL" id="CAB4844317.1"/>
    </source>
</evidence>
<dbReference type="Gene3D" id="3.10.450.50">
    <property type="match status" value="1"/>
</dbReference>
<sequence length="136" mass="14876">MSEHLTAAEIYRRYNEAENRKDSEGTGRYVAHDLYVEINGAAEVASAEADAIAMNELYACYPDYRREILEMIEAGDRVTVLWSMRGTPAPTVAGELGELDVRGVSVVTADGKVMTRASLFMESGALDAVLKRAQQG</sequence>
<protein>
    <submittedName>
        <fullName evidence="4">Unannotated protein</fullName>
    </submittedName>
</protein>
<proteinExistence type="predicted"/>
<dbReference type="EMBL" id="CAFBAA010000029">
    <property type="protein sequence ID" value="CAB4844317.1"/>
    <property type="molecule type" value="Genomic_DNA"/>
</dbReference>
<organism evidence="4">
    <name type="scientific">freshwater metagenome</name>
    <dbReference type="NCBI Taxonomy" id="449393"/>
    <lineage>
        <taxon>unclassified sequences</taxon>
        <taxon>metagenomes</taxon>
        <taxon>ecological metagenomes</taxon>
    </lineage>
</organism>
<dbReference type="InterPro" id="IPR037401">
    <property type="entry name" value="SnoaL-like"/>
</dbReference>
<dbReference type="Pfam" id="PF12680">
    <property type="entry name" value="SnoaL_2"/>
    <property type="match status" value="1"/>
</dbReference>
<evidence type="ECO:0000313" key="3">
    <source>
        <dbReference type="EMBL" id="CAB4690885.1"/>
    </source>
</evidence>
<dbReference type="EMBL" id="CAEZXN010000009">
    <property type="protein sequence ID" value="CAB4690885.1"/>
    <property type="molecule type" value="Genomic_DNA"/>
</dbReference>
<dbReference type="EMBL" id="CAEZXB010000028">
    <property type="protein sequence ID" value="CAB4682374.1"/>
    <property type="molecule type" value="Genomic_DNA"/>
</dbReference>
<reference evidence="4" key="1">
    <citation type="submission" date="2020-05" db="EMBL/GenBank/DDBJ databases">
        <authorList>
            <person name="Chiriac C."/>
            <person name="Salcher M."/>
            <person name="Ghai R."/>
            <person name="Kavagutti S V."/>
        </authorList>
    </citation>
    <scope>NUCLEOTIDE SEQUENCE</scope>
</reference>